<gene>
    <name evidence="1" type="ORF">MEDL_62990</name>
</gene>
<protein>
    <submittedName>
        <fullName evidence="1">Uncharacterized protein</fullName>
    </submittedName>
</protein>
<accession>A0A8S3VCG6</accession>
<comment type="caution">
    <text evidence="1">The sequence shown here is derived from an EMBL/GenBank/DDBJ whole genome shotgun (WGS) entry which is preliminary data.</text>
</comment>
<evidence type="ECO:0000313" key="2">
    <source>
        <dbReference type="Proteomes" id="UP000683360"/>
    </source>
</evidence>
<organism evidence="1 2">
    <name type="scientific">Mytilus edulis</name>
    <name type="common">Blue mussel</name>
    <dbReference type="NCBI Taxonomy" id="6550"/>
    <lineage>
        <taxon>Eukaryota</taxon>
        <taxon>Metazoa</taxon>
        <taxon>Spiralia</taxon>
        <taxon>Lophotrochozoa</taxon>
        <taxon>Mollusca</taxon>
        <taxon>Bivalvia</taxon>
        <taxon>Autobranchia</taxon>
        <taxon>Pteriomorphia</taxon>
        <taxon>Mytilida</taxon>
        <taxon>Mytiloidea</taxon>
        <taxon>Mytilidae</taxon>
        <taxon>Mytilinae</taxon>
        <taxon>Mytilus</taxon>
    </lineage>
</organism>
<dbReference type="AlphaFoldDB" id="A0A8S3VCG6"/>
<proteinExistence type="predicted"/>
<keyword evidence="2" id="KW-1185">Reference proteome</keyword>
<sequence length="287" mass="32652">METGETTKVFDRNLCPISCCLKSISLSGNRIRYLNVSKLMCADLSSNLDMKSGGFPLFLGKDVFSSCNLTKNNVQRIHARYSKEGLATKVTFDDFRIDGMTQNKVWFYSIQGLFNVIFYYFKKDVQKDCLKILTDIWLHHSDDPILSEAITLRLDEESARINLSSLGPAWRDIEIVNKQSSDRNKHCTSNIHLNHKSLSQHSSENTIGSQKHLNSKSVQVIPECEHLNERKHTSIQEIYLNMSTQADNLNSNMSTQTEEIYLNMSTQADNLNSNMSTGDLFKYVNSG</sequence>
<dbReference type="Proteomes" id="UP000683360">
    <property type="component" value="Unassembled WGS sequence"/>
</dbReference>
<dbReference type="OrthoDB" id="10048622at2759"/>
<evidence type="ECO:0000313" key="1">
    <source>
        <dbReference type="EMBL" id="CAG2251331.1"/>
    </source>
</evidence>
<dbReference type="EMBL" id="CAJPWZ010003082">
    <property type="protein sequence ID" value="CAG2251331.1"/>
    <property type="molecule type" value="Genomic_DNA"/>
</dbReference>
<name>A0A8S3VCG6_MYTED</name>
<reference evidence="1" key="1">
    <citation type="submission" date="2021-03" db="EMBL/GenBank/DDBJ databases">
        <authorList>
            <person name="Bekaert M."/>
        </authorList>
    </citation>
    <scope>NUCLEOTIDE SEQUENCE</scope>
</reference>